<evidence type="ECO:0000313" key="3">
    <source>
        <dbReference type="Proteomes" id="UP000270296"/>
    </source>
</evidence>
<dbReference type="AlphaFoldDB" id="A0A183I9B1"/>
<proteinExistence type="predicted"/>
<reference evidence="4" key="1">
    <citation type="submission" date="2016-06" db="UniProtKB">
        <authorList>
            <consortium name="WormBaseParasite"/>
        </authorList>
    </citation>
    <scope>IDENTIFICATION</scope>
</reference>
<dbReference type="OrthoDB" id="3176171at2759"/>
<keyword evidence="3" id="KW-1185">Reference proteome</keyword>
<organism evidence="4">
    <name type="scientific">Soboliphyme baturini</name>
    <dbReference type="NCBI Taxonomy" id="241478"/>
    <lineage>
        <taxon>Eukaryota</taxon>
        <taxon>Metazoa</taxon>
        <taxon>Ecdysozoa</taxon>
        <taxon>Nematoda</taxon>
        <taxon>Enoplea</taxon>
        <taxon>Dorylaimia</taxon>
        <taxon>Dioctophymatida</taxon>
        <taxon>Dioctophymatoidea</taxon>
        <taxon>Soboliphymatidae</taxon>
        <taxon>Soboliphyme</taxon>
    </lineage>
</organism>
<accession>A0A183I9B1</accession>
<dbReference type="Proteomes" id="UP000270296">
    <property type="component" value="Unassembled WGS sequence"/>
</dbReference>
<evidence type="ECO:0000313" key="2">
    <source>
        <dbReference type="EMBL" id="VDO80781.1"/>
    </source>
</evidence>
<evidence type="ECO:0000313" key="4">
    <source>
        <dbReference type="WBParaSite" id="SBAD_0000021801-mRNA-1"/>
    </source>
</evidence>
<name>A0A183I9B1_9BILA</name>
<evidence type="ECO:0000256" key="1">
    <source>
        <dbReference type="SAM" id="Coils"/>
    </source>
</evidence>
<keyword evidence="1" id="KW-0175">Coiled coil</keyword>
<reference evidence="2 3" key="2">
    <citation type="submission" date="2018-11" db="EMBL/GenBank/DDBJ databases">
        <authorList>
            <consortium name="Pathogen Informatics"/>
        </authorList>
    </citation>
    <scope>NUCLEOTIDE SEQUENCE [LARGE SCALE GENOMIC DNA]</scope>
</reference>
<protein>
    <submittedName>
        <fullName evidence="4">HOOK domain-containing protein</fullName>
    </submittedName>
</protein>
<dbReference type="WBParaSite" id="SBAD_0000021801-mRNA-1">
    <property type="protein sequence ID" value="SBAD_0000021801-mRNA-1"/>
    <property type="gene ID" value="SBAD_0000021801"/>
</dbReference>
<feature type="coiled-coil region" evidence="1">
    <location>
        <begin position="26"/>
        <end position="129"/>
    </location>
</feature>
<dbReference type="EMBL" id="UZAM01000370">
    <property type="protein sequence ID" value="VDO80781.1"/>
    <property type="molecule type" value="Genomic_DNA"/>
</dbReference>
<sequence length="135" mass="15522">MKTEIKALTQKCAQFDAFQSDYTKRVEDNQRELNESHLLIQQYEAKMKSLMESMKDVENKKRQLEEAIDALNEECAKLKAQEKVAEVGMTPSSDAEVKAALESQLESHREAHAKQLAALRNEIDEKNKTIEQLRL</sequence>
<gene>
    <name evidence="2" type="ORF">SBAD_LOCUS205</name>
</gene>
<dbReference type="Gene3D" id="1.10.287.510">
    <property type="entry name" value="Helix hairpin bin"/>
    <property type="match status" value="1"/>
</dbReference>